<reference evidence="5 6" key="1">
    <citation type="journal article" date="2018" name="Mol. Biol. Evol.">
        <title>Broad Genomic Sampling Reveals a Smut Pathogenic Ancestry of the Fungal Clade Ustilaginomycotina.</title>
        <authorList>
            <person name="Kijpornyongpan T."/>
            <person name="Mondo S.J."/>
            <person name="Barry K."/>
            <person name="Sandor L."/>
            <person name="Lee J."/>
            <person name="Lipzen A."/>
            <person name="Pangilinan J."/>
            <person name="LaButti K."/>
            <person name="Hainaut M."/>
            <person name="Henrissat B."/>
            <person name="Grigoriev I.V."/>
            <person name="Spatafora J.W."/>
            <person name="Aime M.C."/>
        </authorList>
    </citation>
    <scope>NUCLEOTIDE SEQUENCE [LARGE SCALE GENOMIC DNA]</scope>
    <source>
        <strain evidence="5 6">MCA 3645</strain>
    </source>
</reference>
<keyword evidence="2" id="KW-0863">Zinc-finger</keyword>
<evidence type="ECO:0000313" key="5">
    <source>
        <dbReference type="EMBL" id="PWY97321.1"/>
    </source>
</evidence>
<evidence type="ECO:0000256" key="2">
    <source>
        <dbReference type="PROSITE-ProRule" id="PRU00723"/>
    </source>
</evidence>
<evidence type="ECO:0000259" key="4">
    <source>
        <dbReference type="PROSITE" id="PS50103"/>
    </source>
</evidence>
<dbReference type="PROSITE" id="PS50103">
    <property type="entry name" value="ZF_C3H1"/>
    <property type="match status" value="2"/>
</dbReference>
<dbReference type="OrthoDB" id="20872at2759"/>
<evidence type="ECO:0000256" key="3">
    <source>
        <dbReference type="SAM" id="MobiDB-lite"/>
    </source>
</evidence>
<dbReference type="InterPro" id="IPR036770">
    <property type="entry name" value="Ankyrin_rpt-contain_sf"/>
</dbReference>
<gene>
    <name evidence="5" type="ORF">BCV70DRAFT_213686</name>
</gene>
<keyword evidence="1" id="KW-0040">ANK repeat</keyword>
<dbReference type="STRING" id="1882483.A0A317XGV1"/>
<dbReference type="InterPro" id="IPR000571">
    <property type="entry name" value="Znf_CCCH"/>
</dbReference>
<dbReference type="PROSITE" id="PS50297">
    <property type="entry name" value="ANK_REP_REGION"/>
    <property type="match status" value="1"/>
</dbReference>
<dbReference type="GO" id="GO:0010468">
    <property type="term" value="P:regulation of gene expression"/>
    <property type="evidence" value="ECO:0007669"/>
    <property type="project" value="UniProtKB-ARBA"/>
</dbReference>
<feature type="compositionally biased region" description="Low complexity" evidence="3">
    <location>
        <begin position="330"/>
        <end position="340"/>
    </location>
</feature>
<feature type="compositionally biased region" description="Low complexity" evidence="3">
    <location>
        <begin position="726"/>
        <end position="742"/>
    </location>
</feature>
<sequence>MTTTIFQACQDGKVELVSQLLESNSVENIDAKDDQGLSALQHAIRGNHTDVVAQLLAKGANAAEITHDEAVKNNPELSQLVSNTLQHTQSVAFQSAPVIDPHGGKAMPDGSVSYMQPPSYQGHPMEYPMHHQDHLPPQHAYGYQLQYGYYEATPSTAHPEQHGHRMKDSSSGNLPPPEVARMIPCRFFPNCRYGEKCIFAHPMPLANGAGPNGSPASPGQAPVFYQAPGYGYPAYGPPQHFYSMAPPMPIQYSHAGVPMPVHMPPPPHAGPGPHGAESSSLPHHDAFAPPFASQPQSQTSDAPNGAPREDSPHASQSSLAETAVKVDEVSQPAASSPAPATEKSVKAVAQEVTASGDSTPAAPANGSKPSANATQADKAAALQPTSFSAFMTHHAVPFQPGHGNTQGGEGVMASGTHGFPRTSASLGGSFGSRTEFTKRSGERPPCAFFARSACRHGEDCRFPHILADGTDARGPNASRAINRALAAKTGRNTGSTGHAHSFTSLNGTSAHATHHSSANIHASSGMNGRSNNNANSDVSSSNSAAAGNKTPAATLPAPVPEKKAPAAAPAQDKKDAALDTLPPKTQAAPIVSLPATPASTVETADTKTNATTPSATTAANGAAVSPRPSAPNGSQQSGERTPAPIPSKPLANGRGRPQTGGKPQPQQGANAGQGPSQSGNSARGNGANGRSNQSNHGRPHANGAPQAKKSAPPQKVPNPDDFPALGNKANAAPAPVANGAPKKAAEPKEKESAPASADTAEADAKSAAPADSLAAAASATAPAAPAAPAPAATIAEIVARS</sequence>
<dbReference type="Gene3D" id="1.25.40.20">
    <property type="entry name" value="Ankyrin repeat-containing domain"/>
    <property type="match status" value="1"/>
</dbReference>
<dbReference type="InterPro" id="IPR002110">
    <property type="entry name" value="Ankyrin_rpt"/>
</dbReference>
<dbReference type="AlphaFoldDB" id="A0A317XGV1"/>
<feature type="compositionally biased region" description="Basic and acidic residues" evidence="3">
    <location>
        <begin position="159"/>
        <end position="168"/>
    </location>
</feature>
<feature type="region of interest" description="Disordered" evidence="3">
    <location>
        <begin position="259"/>
        <end position="380"/>
    </location>
</feature>
<dbReference type="Proteomes" id="UP000246740">
    <property type="component" value="Unassembled WGS sequence"/>
</dbReference>
<keyword evidence="2" id="KW-0479">Metal-binding</keyword>
<dbReference type="PROSITE" id="PS50088">
    <property type="entry name" value="ANK_REPEAT"/>
    <property type="match status" value="1"/>
</dbReference>
<name>A0A317XGV1_9BASI</name>
<accession>A0A317XGV1</accession>
<feature type="zinc finger region" description="C3H1-type" evidence="2">
    <location>
        <begin position="180"/>
        <end position="204"/>
    </location>
</feature>
<feature type="compositionally biased region" description="Low complexity" evidence="3">
    <location>
        <begin position="753"/>
        <end position="790"/>
    </location>
</feature>
<feature type="compositionally biased region" description="Polar residues" evidence="3">
    <location>
        <begin position="422"/>
        <end position="434"/>
    </location>
</feature>
<evidence type="ECO:0000313" key="6">
    <source>
        <dbReference type="Proteomes" id="UP000246740"/>
    </source>
</evidence>
<feature type="compositionally biased region" description="Pro residues" evidence="3">
    <location>
        <begin position="261"/>
        <end position="270"/>
    </location>
</feature>
<feature type="region of interest" description="Disordered" evidence="3">
    <location>
        <begin position="154"/>
        <end position="175"/>
    </location>
</feature>
<dbReference type="SMART" id="SM00356">
    <property type="entry name" value="ZnF_C3H1"/>
    <property type="match status" value="2"/>
</dbReference>
<feature type="domain" description="C3H1-type" evidence="4">
    <location>
        <begin position="180"/>
        <end position="204"/>
    </location>
</feature>
<proteinExistence type="predicted"/>
<feature type="compositionally biased region" description="Low complexity" evidence="3">
    <location>
        <begin position="530"/>
        <end position="548"/>
    </location>
</feature>
<feature type="region of interest" description="Disordered" evidence="3">
    <location>
        <begin position="490"/>
        <end position="790"/>
    </location>
</feature>
<feature type="repeat" description="ANK" evidence="1">
    <location>
        <begin position="35"/>
        <end position="67"/>
    </location>
</feature>
<dbReference type="SUPFAM" id="SSF48403">
    <property type="entry name" value="Ankyrin repeat"/>
    <property type="match status" value="1"/>
</dbReference>
<feature type="zinc finger region" description="C3H1-type" evidence="2">
    <location>
        <begin position="440"/>
        <end position="467"/>
    </location>
</feature>
<dbReference type="InParanoid" id="A0A317XGV1"/>
<organism evidence="5 6">
    <name type="scientific">Testicularia cyperi</name>
    <dbReference type="NCBI Taxonomy" id="1882483"/>
    <lineage>
        <taxon>Eukaryota</taxon>
        <taxon>Fungi</taxon>
        <taxon>Dikarya</taxon>
        <taxon>Basidiomycota</taxon>
        <taxon>Ustilaginomycotina</taxon>
        <taxon>Ustilaginomycetes</taxon>
        <taxon>Ustilaginales</taxon>
        <taxon>Anthracoideaceae</taxon>
        <taxon>Testicularia</taxon>
    </lineage>
</organism>
<feature type="compositionally biased region" description="Basic and acidic residues" evidence="3">
    <location>
        <begin position="743"/>
        <end position="752"/>
    </location>
</feature>
<dbReference type="EMBL" id="KZ819211">
    <property type="protein sequence ID" value="PWY97321.1"/>
    <property type="molecule type" value="Genomic_DNA"/>
</dbReference>
<protein>
    <recommendedName>
        <fullName evidence="4">C3H1-type domain-containing protein</fullName>
    </recommendedName>
</protein>
<keyword evidence="6" id="KW-1185">Reference proteome</keyword>
<dbReference type="GO" id="GO:0008270">
    <property type="term" value="F:zinc ion binding"/>
    <property type="evidence" value="ECO:0007669"/>
    <property type="project" value="UniProtKB-KW"/>
</dbReference>
<evidence type="ECO:0000256" key="1">
    <source>
        <dbReference type="PROSITE-ProRule" id="PRU00023"/>
    </source>
</evidence>
<feature type="compositionally biased region" description="Polar residues" evidence="3">
    <location>
        <begin position="293"/>
        <end position="302"/>
    </location>
</feature>
<feature type="domain" description="C3H1-type" evidence="4">
    <location>
        <begin position="440"/>
        <end position="467"/>
    </location>
</feature>
<feature type="region of interest" description="Disordered" evidence="3">
    <location>
        <begin position="395"/>
        <end position="442"/>
    </location>
</feature>
<feature type="compositionally biased region" description="Polar residues" evidence="3">
    <location>
        <begin position="490"/>
        <end position="529"/>
    </location>
</feature>
<dbReference type="Pfam" id="PF12796">
    <property type="entry name" value="Ank_2"/>
    <property type="match status" value="1"/>
</dbReference>
<keyword evidence="2" id="KW-0862">Zinc</keyword>
<feature type="compositionally biased region" description="Low complexity" evidence="3">
    <location>
        <begin position="606"/>
        <end position="623"/>
    </location>
</feature>
<feature type="compositionally biased region" description="Low complexity" evidence="3">
    <location>
        <begin position="653"/>
        <end position="695"/>
    </location>
</feature>
<dbReference type="Pfam" id="PF14608">
    <property type="entry name" value="zf-CCCH_2"/>
    <property type="match status" value="2"/>
</dbReference>